<evidence type="ECO:0000313" key="2">
    <source>
        <dbReference type="EMBL" id="RKO94283.1"/>
    </source>
</evidence>
<keyword evidence="3" id="KW-1185">Reference proteome</keyword>
<organism evidence="2 3">
    <name type="scientific">Blyttiomyces helicus</name>
    <dbReference type="NCBI Taxonomy" id="388810"/>
    <lineage>
        <taxon>Eukaryota</taxon>
        <taxon>Fungi</taxon>
        <taxon>Fungi incertae sedis</taxon>
        <taxon>Chytridiomycota</taxon>
        <taxon>Chytridiomycota incertae sedis</taxon>
        <taxon>Chytridiomycetes</taxon>
        <taxon>Chytridiomycetes incertae sedis</taxon>
        <taxon>Blyttiomyces</taxon>
    </lineage>
</organism>
<sequence length="284" mass="31136">MAQNTVFRVGPGRGSHEAGWKSGVGPSRRGGPSLRAREGSRRDDRALLLQIWRPDRGRADQGSPHRPTRSSRQPDGPGWGVRFHLATLWIATLALAGGATGTRPSTTTEDEGLAFTAVINDLRVAINKDLTLSKPGSNLVEALAACVRLLEVALALWSIKRSLLDSSVAQLGIKLRGLMARYLPFLSNHRNLQRSLVINRLQLSIAVSDCRERDLSRANSRFATAAAPSIWLRRTSALPARSSHCSTALSCFDVTSKVYEGLLIVFAPLRSRVQTQKWLRELLC</sequence>
<feature type="region of interest" description="Disordered" evidence="1">
    <location>
        <begin position="1"/>
        <end position="78"/>
    </location>
</feature>
<proteinExistence type="predicted"/>
<dbReference type="AlphaFoldDB" id="A0A4P9WQ49"/>
<evidence type="ECO:0000313" key="3">
    <source>
        <dbReference type="Proteomes" id="UP000269721"/>
    </source>
</evidence>
<name>A0A4P9WQ49_9FUNG</name>
<protein>
    <submittedName>
        <fullName evidence="2">Uncharacterized protein</fullName>
    </submittedName>
</protein>
<evidence type="ECO:0000256" key="1">
    <source>
        <dbReference type="SAM" id="MobiDB-lite"/>
    </source>
</evidence>
<dbReference type="Proteomes" id="UP000269721">
    <property type="component" value="Unassembled WGS sequence"/>
</dbReference>
<dbReference type="EMBL" id="KZ993947">
    <property type="protein sequence ID" value="RKO94283.1"/>
    <property type="molecule type" value="Genomic_DNA"/>
</dbReference>
<gene>
    <name evidence="2" type="ORF">BDK51DRAFT_42892</name>
</gene>
<feature type="compositionally biased region" description="Low complexity" evidence="1">
    <location>
        <begin position="23"/>
        <end position="34"/>
    </location>
</feature>
<accession>A0A4P9WQ49</accession>
<reference evidence="3" key="1">
    <citation type="journal article" date="2018" name="Nat. Microbiol.">
        <title>Leveraging single-cell genomics to expand the fungal tree of life.</title>
        <authorList>
            <person name="Ahrendt S.R."/>
            <person name="Quandt C.A."/>
            <person name="Ciobanu D."/>
            <person name="Clum A."/>
            <person name="Salamov A."/>
            <person name="Andreopoulos B."/>
            <person name="Cheng J.F."/>
            <person name="Woyke T."/>
            <person name="Pelin A."/>
            <person name="Henrissat B."/>
            <person name="Reynolds N.K."/>
            <person name="Benny G.L."/>
            <person name="Smith M.E."/>
            <person name="James T.Y."/>
            <person name="Grigoriev I.V."/>
        </authorList>
    </citation>
    <scope>NUCLEOTIDE SEQUENCE [LARGE SCALE GENOMIC DNA]</scope>
</reference>
<feature type="compositionally biased region" description="Basic and acidic residues" evidence="1">
    <location>
        <begin position="35"/>
        <end position="46"/>
    </location>
</feature>